<comment type="caution">
    <text evidence="1">The sequence shown here is derived from an EMBL/GenBank/DDBJ whole genome shotgun (WGS) entry which is preliminary data.</text>
</comment>
<gene>
    <name evidence="1" type="ORF">S03H2_05634</name>
</gene>
<sequence>LDLILSFNDPEEIVNFLHNNNKSKVDYIHSLFRIIKMVNKYRIIM</sequence>
<evidence type="ECO:0000313" key="1">
    <source>
        <dbReference type="EMBL" id="GAH27392.1"/>
    </source>
</evidence>
<protein>
    <submittedName>
        <fullName evidence="1">Uncharacterized protein</fullName>
    </submittedName>
</protein>
<proteinExistence type="predicted"/>
<name>X1E4B6_9ZZZZ</name>
<organism evidence="1">
    <name type="scientific">marine sediment metagenome</name>
    <dbReference type="NCBI Taxonomy" id="412755"/>
    <lineage>
        <taxon>unclassified sequences</taxon>
        <taxon>metagenomes</taxon>
        <taxon>ecological metagenomes</taxon>
    </lineage>
</organism>
<feature type="non-terminal residue" evidence="1">
    <location>
        <position position="1"/>
    </location>
</feature>
<dbReference type="EMBL" id="BARU01002374">
    <property type="protein sequence ID" value="GAH27392.1"/>
    <property type="molecule type" value="Genomic_DNA"/>
</dbReference>
<dbReference type="AlphaFoldDB" id="X1E4B6"/>
<reference evidence="1" key="1">
    <citation type="journal article" date="2014" name="Front. Microbiol.">
        <title>High frequency of phylogenetically diverse reductive dehalogenase-homologous genes in deep subseafloor sedimentary metagenomes.</title>
        <authorList>
            <person name="Kawai M."/>
            <person name="Futagami T."/>
            <person name="Toyoda A."/>
            <person name="Takaki Y."/>
            <person name="Nishi S."/>
            <person name="Hori S."/>
            <person name="Arai W."/>
            <person name="Tsubouchi T."/>
            <person name="Morono Y."/>
            <person name="Uchiyama I."/>
            <person name="Ito T."/>
            <person name="Fujiyama A."/>
            <person name="Inagaki F."/>
            <person name="Takami H."/>
        </authorList>
    </citation>
    <scope>NUCLEOTIDE SEQUENCE</scope>
    <source>
        <strain evidence="1">Expedition CK06-06</strain>
    </source>
</reference>
<accession>X1E4B6</accession>